<dbReference type="InterPro" id="IPR012547">
    <property type="entry name" value="PDDEXK_9"/>
</dbReference>
<sequence length="745" mass="84862">VPNSIAHINCCHKYGVVMLGSDFEPYAKNLNNARVVFGASVIIGDDNFQNIISSRLTFVDKSMLVKEFIESSDFVSLILRPRRFGKSTNLSMLKHFFKIPYSQGENDVNKKLFEKLKISTECEIMQKHFEQYPIIHISLKDLNAETWNDMISELRILVAEIYGEHYHLINNLRPHEQTIYQQILERTCNISELKFSLKALSMYLRRHYKKKCIVLIDEYDSPMERAYNKGYYEVANDFFKGMFSSLLKSNSENVAKAMLVGVSRIAKSGFLSGLNNLKVYPLHKEHQFSLYLDKFGFTSDEVKLLLPLCKNLQINDARNWYDGYIAGGTIHLYNPWSIVNLLSDGILRNYWTETGSTQTLEKCIWKASSSFKESVEKLLKGYLNINSENHLFIPNDEIRSEWHRWVVNVPFFTKGQTIASMLDCLLGGNLDSFKKEFEQVIVDTLSFYDVGGSHSGENAEFVYHAFCLGMFANARDRGFTVLSNRESGYGRYDIAIFSESGGYEIAIIIEFKVVKKNKNLVDMARQGLDQIKEKQYQAGLHKDTKKLLEIGIAFEGKKACVLGHLLHRTEEATTSASLLHSLTFQKRLTDSFFEGGWPPLISGILISLFCDALWTLSPITRCRTIPLAVDSTMMKFPRKMVVVYCYGVLSPAVLRMRLHCADKCSKLIKVSPYIETSSSENLKYLGLSDLNTGIEINAHGSIVPIIPKQDLNNAQNLNTRIRLEELKVNQTQIPLTSSDKGEDAL</sequence>
<evidence type="ECO:0000313" key="3">
    <source>
        <dbReference type="Proteomes" id="UP000789706"/>
    </source>
</evidence>
<accession>A0A9N9GQF4</accession>
<comment type="caution">
    <text evidence="2">The sequence shown here is derived from an EMBL/GenBank/DDBJ whole genome shotgun (WGS) entry which is preliminary data.</text>
</comment>
<gene>
    <name evidence="2" type="ORF">DEBURN_LOCUS10266</name>
</gene>
<evidence type="ECO:0000313" key="2">
    <source>
        <dbReference type="EMBL" id="CAG8618400.1"/>
    </source>
</evidence>
<protein>
    <submittedName>
        <fullName evidence="2">4491_t:CDS:1</fullName>
    </submittedName>
</protein>
<reference evidence="2" key="1">
    <citation type="submission" date="2021-06" db="EMBL/GenBank/DDBJ databases">
        <authorList>
            <person name="Kallberg Y."/>
            <person name="Tangrot J."/>
            <person name="Rosling A."/>
        </authorList>
    </citation>
    <scope>NUCLEOTIDE SEQUENCE</scope>
    <source>
        <strain evidence="2">AZ414A</strain>
    </source>
</reference>
<dbReference type="Proteomes" id="UP000789706">
    <property type="component" value="Unassembled WGS sequence"/>
</dbReference>
<feature type="non-terminal residue" evidence="2">
    <location>
        <position position="1"/>
    </location>
</feature>
<dbReference type="AlphaFoldDB" id="A0A9N9GQF4"/>
<name>A0A9N9GQF4_9GLOM</name>
<dbReference type="PANTHER" id="PTHR34825:SF1">
    <property type="entry name" value="AAA-ATPASE-LIKE DOMAIN-CONTAINING PROTEIN"/>
    <property type="match status" value="1"/>
</dbReference>
<dbReference type="OrthoDB" id="5584915at2759"/>
<dbReference type="Pfam" id="PF09820">
    <property type="entry name" value="AAA-ATPase_like"/>
    <property type="match status" value="1"/>
</dbReference>
<feature type="non-terminal residue" evidence="2">
    <location>
        <position position="745"/>
    </location>
</feature>
<dbReference type="PANTHER" id="PTHR34825">
    <property type="entry name" value="CONSERVED PROTEIN, WITH A WEAK D-GALACTARATE DEHYDRATASE/ALTRONATE HYDROLASE DOMAIN"/>
    <property type="match status" value="1"/>
</dbReference>
<organism evidence="2 3">
    <name type="scientific">Diversispora eburnea</name>
    <dbReference type="NCBI Taxonomy" id="1213867"/>
    <lineage>
        <taxon>Eukaryota</taxon>
        <taxon>Fungi</taxon>
        <taxon>Fungi incertae sedis</taxon>
        <taxon>Mucoromycota</taxon>
        <taxon>Glomeromycotina</taxon>
        <taxon>Glomeromycetes</taxon>
        <taxon>Diversisporales</taxon>
        <taxon>Diversisporaceae</taxon>
        <taxon>Diversispora</taxon>
    </lineage>
</organism>
<keyword evidence="3" id="KW-1185">Reference proteome</keyword>
<dbReference type="Pfam" id="PF08011">
    <property type="entry name" value="PDDEXK_9"/>
    <property type="match status" value="1"/>
</dbReference>
<evidence type="ECO:0000259" key="1">
    <source>
        <dbReference type="Pfam" id="PF09820"/>
    </source>
</evidence>
<feature type="domain" description="AAA-ATPase-like" evidence="1">
    <location>
        <begin position="43"/>
        <end position="269"/>
    </location>
</feature>
<proteinExistence type="predicted"/>
<dbReference type="EMBL" id="CAJVPK010002771">
    <property type="protein sequence ID" value="CAG8618400.1"/>
    <property type="molecule type" value="Genomic_DNA"/>
</dbReference>
<dbReference type="InterPro" id="IPR018631">
    <property type="entry name" value="AAA-ATPase-like_dom"/>
</dbReference>